<keyword evidence="3" id="KW-1185">Reference proteome</keyword>
<keyword evidence="1" id="KW-1133">Transmembrane helix</keyword>
<organism evidence="2 3">
    <name type="scientific">Gossypium aridum</name>
    <name type="common">American cotton</name>
    <name type="synonym">Erioxylum aridum</name>
    <dbReference type="NCBI Taxonomy" id="34290"/>
    <lineage>
        <taxon>Eukaryota</taxon>
        <taxon>Viridiplantae</taxon>
        <taxon>Streptophyta</taxon>
        <taxon>Embryophyta</taxon>
        <taxon>Tracheophyta</taxon>
        <taxon>Spermatophyta</taxon>
        <taxon>Magnoliopsida</taxon>
        <taxon>eudicotyledons</taxon>
        <taxon>Gunneridae</taxon>
        <taxon>Pentapetalae</taxon>
        <taxon>rosids</taxon>
        <taxon>malvids</taxon>
        <taxon>Malvales</taxon>
        <taxon>Malvaceae</taxon>
        <taxon>Malvoideae</taxon>
        <taxon>Gossypium</taxon>
    </lineage>
</organism>
<dbReference type="Proteomes" id="UP000593577">
    <property type="component" value="Unassembled WGS sequence"/>
</dbReference>
<name>A0A7J8YNC8_GOSAI</name>
<gene>
    <name evidence="2" type="ORF">Goari_022996</name>
</gene>
<evidence type="ECO:0000313" key="2">
    <source>
        <dbReference type="EMBL" id="MBA0700524.1"/>
    </source>
</evidence>
<reference evidence="2 3" key="1">
    <citation type="journal article" date="2019" name="Genome Biol. Evol.">
        <title>Insights into the evolution of the New World diploid cottons (Gossypium, subgenus Houzingenia) based on genome sequencing.</title>
        <authorList>
            <person name="Grover C.E."/>
            <person name="Arick M.A. 2nd"/>
            <person name="Thrash A."/>
            <person name="Conover J.L."/>
            <person name="Sanders W.S."/>
            <person name="Peterson D.G."/>
            <person name="Frelichowski J.E."/>
            <person name="Scheffler J.A."/>
            <person name="Scheffler B.E."/>
            <person name="Wendel J.F."/>
        </authorList>
    </citation>
    <scope>NUCLEOTIDE SEQUENCE [LARGE SCALE GENOMIC DNA]</scope>
    <source>
        <strain evidence="2">185</strain>
        <tissue evidence="2">Leaf</tissue>
    </source>
</reference>
<keyword evidence="1" id="KW-0812">Transmembrane</keyword>
<proteinExistence type="predicted"/>
<accession>A0A7J8YNC8</accession>
<evidence type="ECO:0000256" key="1">
    <source>
        <dbReference type="SAM" id="Phobius"/>
    </source>
</evidence>
<feature type="transmembrane region" description="Helical" evidence="1">
    <location>
        <begin position="6"/>
        <end position="21"/>
    </location>
</feature>
<sequence>MMISWPIYWLIHLFVAAAMWLA</sequence>
<comment type="caution">
    <text evidence="2">The sequence shown here is derived from an EMBL/GenBank/DDBJ whole genome shotgun (WGS) entry which is preliminary data.</text>
</comment>
<evidence type="ECO:0000313" key="3">
    <source>
        <dbReference type="Proteomes" id="UP000593577"/>
    </source>
</evidence>
<dbReference type="EMBL" id="JABFAA010038437">
    <property type="protein sequence ID" value="MBA0700524.1"/>
    <property type="molecule type" value="Genomic_DNA"/>
</dbReference>
<dbReference type="AlphaFoldDB" id="A0A7J8YNC8"/>
<protein>
    <submittedName>
        <fullName evidence="2">Uncharacterized protein</fullName>
    </submittedName>
</protein>
<keyword evidence="1" id="KW-0472">Membrane</keyword>